<evidence type="ECO:0000313" key="2">
    <source>
        <dbReference type="EMBL" id="MBW81140.1"/>
    </source>
</evidence>
<reference evidence="2" key="1">
    <citation type="submission" date="2018-02" db="EMBL/GenBank/DDBJ databases">
        <title>Rhizophora mucronata_Transcriptome.</title>
        <authorList>
            <person name="Meera S.P."/>
            <person name="Sreeshan A."/>
            <person name="Augustine A."/>
        </authorList>
    </citation>
    <scope>NUCLEOTIDE SEQUENCE</scope>
    <source>
        <tissue evidence="2">Leaf</tissue>
    </source>
</reference>
<name>A0A2P2IIT9_RHIMU</name>
<evidence type="ECO:0000256" key="1">
    <source>
        <dbReference type="SAM" id="MobiDB-lite"/>
    </source>
</evidence>
<feature type="compositionally biased region" description="Polar residues" evidence="1">
    <location>
        <begin position="1"/>
        <end position="20"/>
    </location>
</feature>
<dbReference type="AlphaFoldDB" id="A0A2P2IIT9"/>
<dbReference type="EMBL" id="GGEC01000657">
    <property type="protein sequence ID" value="MBW81140.1"/>
    <property type="molecule type" value="Transcribed_RNA"/>
</dbReference>
<proteinExistence type="predicted"/>
<protein>
    <submittedName>
        <fullName evidence="2">Uncharacterized protein</fullName>
    </submittedName>
</protein>
<accession>A0A2P2IIT9</accession>
<organism evidence="2">
    <name type="scientific">Rhizophora mucronata</name>
    <name type="common">Asiatic mangrove</name>
    <dbReference type="NCBI Taxonomy" id="61149"/>
    <lineage>
        <taxon>Eukaryota</taxon>
        <taxon>Viridiplantae</taxon>
        <taxon>Streptophyta</taxon>
        <taxon>Embryophyta</taxon>
        <taxon>Tracheophyta</taxon>
        <taxon>Spermatophyta</taxon>
        <taxon>Magnoliopsida</taxon>
        <taxon>eudicotyledons</taxon>
        <taxon>Gunneridae</taxon>
        <taxon>Pentapetalae</taxon>
        <taxon>rosids</taxon>
        <taxon>fabids</taxon>
        <taxon>Malpighiales</taxon>
        <taxon>Rhizophoraceae</taxon>
        <taxon>Rhizophora</taxon>
    </lineage>
</organism>
<sequence>MIRTALNSASQHKKTSTNFLSHEIDKRASPDATSSPGGDKKSAKRSATCFWSSSRSSSSCSWSMDITWFRRMLILPRNDCWFSVAGMFQFLFFFSL</sequence>
<feature type="region of interest" description="Disordered" evidence="1">
    <location>
        <begin position="1"/>
        <end position="47"/>
    </location>
</feature>